<dbReference type="PRINTS" id="PR00420">
    <property type="entry name" value="RNGMNOXGNASE"/>
</dbReference>
<dbReference type="InterPro" id="IPR002938">
    <property type="entry name" value="FAD-bd"/>
</dbReference>
<dbReference type="Proteomes" id="UP001521184">
    <property type="component" value="Unassembled WGS sequence"/>
</dbReference>
<feature type="domain" description="FAD-binding" evidence="5">
    <location>
        <begin position="33"/>
        <end position="385"/>
    </location>
</feature>
<keyword evidence="2" id="KW-0285">Flavoprotein</keyword>
<protein>
    <recommendedName>
        <fullName evidence="5">FAD-binding domain-containing protein</fullName>
    </recommendedName>
</protein>
<comment type="caution">
    <text evidence="6">The sequence shown here is derived from an EMBL/GenBank/DDBJ whole genome shotgun (WGS) entry which is preliminary data.</text>
</comment>
<dbReference type="PANTHER" id="PTHR43004">
    <property type="entry name" value="TRK SYSTEM POTASSIUM UPTAKE PROTEIN"/>
    <property type="match status" value="1"/>
</dbReference>
<evidence type="ECO:0000313" key="7">
    <source>
        <dbReference type="Proteomes" id="UP001521184"/>
    </source>
</evidence>
<proteinExistence type="predicted"/>
<dbReference type="InterPro" id="IPR050641">
    <property type="entry name" value="RIFMO-like"/>
</dbReference>
<evidence type="ECO:0000256" key="2">
    <source>
        <dbReference type="ARBA" id="ARBA00022630"/>
    </source>
</evidence>
<evidence type="ECO:0000256" key="3">
    <source>
        <dbReference type="ARBA" id="ARBA00022827"/>
    </source>
</evidence>
<evidence type="ECO:0000313" key="6">
    <source>
        <dbReference type="EMBL" id="KAL1643700.1"/>
    </source>
</evidence>
<dbReference type="SUPFAM" id="SSF54373">
    <property type="entry name" value="FAD-linked reductases, C-terminal domain"/>
    <property type="match status" value="1"/>
</dbReference>
<organism evidence="6 7">
    <name type="scientific">Diplodia intermedia</name>
    <dbReference type="NCBI Taxonomy" id="856260"/>
    <lineage>
        <taxon>Eukaryota</taxon>
        <taxon>Fungi</taxon>
        <taxon>Dikarya</taxon>
        <taxon>Ascomycota</taxon>
        <taxon>Pezizomycotina</taxon>
        <taxon>Dothideomycetes</taxon>
        <taxon>Dothideomycetes incertae sedis</taxon>
        <taxon>Botryosphaeriales</taxon>
        <taxon>Botryosphaeriaceae</taxon>
        <taxon>Diplodia</taxon>
    </lineage>
</organism>
<evidence type="ECO:0000259" key="5">
    <source>
        <dbReference type="Pfam" id="PF01494"/>
    </source>
</evidence>
<dbReference type="PANTHER" id="PTHR43004:SF19">
    <property type="entry name" value="BINDING MONOOXYGENASE, PUTATIVE (JCVI)-RELATED"/>
    <property type="match status" value="1"/>
</dbReference>
<dbReference type="SUPFAM" id="SSF51905">
    <property type="entry name" value="FAD/NAD(P)-binding domain"/>
    <property type="match status" value="1"/>
</dbReference>
<evidence type="ECO:0000256" key="1">
    <source>
        <dbReference type="ARBA" id="ARBA00001974"/>
    </source>
</evidence>
<keyword evidence="7" id="KW-1185">Reference proteome</keyword>
<dbReference type="Gene3D" id="3.30.9.10">
    <property type="entry name" value="D-Amino Acid Oxidase, subunit A, domain 2"/>
    <property type="match status" value="1"/>
</dbReference>
<reference evidence="6 7" key="1">
    <citation type="journal article" date="2023" name="Plant Dis.">
        <title>First Report of Diplodia intermedia Causing Canker and Dieback Diseases on Apple Trees in Canada.</title>
        <authorList>
            <person name="Ellouze W."/>
            <person name="Ilyukhin E."/>
            <person name="Sulman M."/>
            <person name="Ali S."/>
        </authorList>
    </citation>
    <scope>NUCLEOTIDE SEQUENCE [LARGE SCALE GENOMIC DNA]</scope>
    <source>
        <strain evidence="6 7">M45-28</strain>
    </source>
</reference>
<gene>
    <name evidence="6" type="ORF">SLS58_004715</name>
</gene>
<name>A0ABR3TSQ6_9PEZI</name>
<accession>A0ABR3TSQ6</accession>
<comment type="cofactor">
    <cofactor evidence="1">
        <name>FAD</name>
        <dbReference type="ChEBI" id="CHEBI:57692"/>
    </cofactor>
</comment>
<keyword evidence="3" id="KW-0274">FAD</keyword>
<dbReference type="EMBL" id="JAKEKT020000026">
    <property type="protein sequence ID" value="KAL1643700.1"/>
    <property type="molecule type" value="Genomic_DNA"/>
</dbReference>
<dbReference type="Gene3D" id="3.40.30.120">
    <property type="match status" value="1"/>
</dbReference>
<dbReference type="Gene3D" id="3.50.50.60">
    <property type="entry name" value="FAD/NAD(P)-binding domain"/>
    <property type="match status" value="1"/>
</dbReference>
<dbReference type="InterPro" id="IPR036188">
    <property type="entry name" value="FAD/NAD-bd_sf"/>
</dbReference>
<keyword evidence="4" id="KW-0560">Oxidoreductase</keyword>
<evidence type="ECO:0000256" key="4">
    <source>
        <dbReference type="ARBA" id="ARBA00023002"/>
    </source>
</evidence>
<sequence length="554" mass="61298">MAVKEIYTDLTIIGGEKTPLRTSQHLTHEYNAAGPTGLTVALLARKLGLSVFIAGEIRQRTEPWNQHSCLDPDKAPTSLPVGRADALNARSQQTLEVVGVLDKLEPKGLKCNTSSTFANGEFVSRQNKWWVSLRNCFRPNFLMIGQSDVEAALLEMLDIPCHHGHEALSIEECTVDGDDFVRTTFSDKVVVSKYAVGADGARSMVRNQLQIPFEGDKPNMNWHVLDTFIDTDFPCCPEIITFQASRLAPTRPGGTTDIPIRERGMARFYTLLEDNSRADQGRIEAEIRKFLAPHRVDFTATEWFSIFEIKERVAKTYFSPKRRVVLAGDAAHIHAVNGGQGLNTGQADAFALAWRLALAVKQGNHDVLRSYEDERLATARAVIDVAAKLVRSTVKTATEYVELIEKNANYITGMGVTYDNNTAVIQGEPAGIFVPGHRTPDVYLHADENDVEGTRLYKSHSYGKFLVLSLRGASWNPPPAPWAEDWVETWDVSGSTKPMPEAAQTFVRMRNVGVTSDEPVDVGSEAGFVVVRPDMYTGYAGNDVSGYFKKVFGQ</sequence>
<dbReference type="Pfam" id="PF01494">
    <property type="entry name" value="FAD_binding_3"/>
    <property type="match status" value="1"/>
</dbReference>